<name>A0A2I0KF55_PUNGR</name>
<dbReference type="AlphaFoldDB" id="A0A2I0KF55"/>
<evidence type="ECO:0000313" key="1">
    <source>
        <dbReference type="EMBL" id="PKI67128.1"/>
    </source>
</evidence>
<protein>
    <submittedName>
        <fullName evidence="1">Uncharacterized protein</fullName>
    </submittedName>
</protein>
<accession>A0A2I0KF55</accession>
<sequence>MEKNKCRDDFLRLEAAKVGPIAAEALVGQLTANMSLEARACYMPKKKEGPLTCEVVRVCWIVQGGLSWPSDAIPVKNDETRQLKEPKIVPRSDLIDKPPTRCL</sequence>
<evidence type="ECO:0000313" key="2">
    <source>
        <dbReference type="Proteomes" id="UP000233551"/>
    </source>
</evidence>
<dbReference type="Proteomes" id="UP000233551">
    <property type="component" value="Unassembled WGS sequence"/>
</dbReference>
<dbReference type="EMBL" id="PGOL01000637">
    <property type="protein sequence ID" value="PKI67128.1"/>
    <property type="molecule type" value="Genomic_DNA"/>
</dbReference>
<proteinExistence type="predicted"/>
<comment type="caution">
    <text evidence="1">The sequence shown here is derived from an EMBL/GenBank/DDBJ whole genome shotgun (WGS) entry which is preliminary data.</text>
</comment>
<reference evidence="1 2" key="1">
    <citation type="submission" date="2017-11" db="EMBL/GenBank/DDBJ databases">
        <title>De-novo sequencing of pomegranate (Punica granatum L.) genome.</title>
        <authorList>
            <person name="Akparov Z."/>
            <person name="Amiraslanov A."/>
            <person name="Hajiyeva S."/>
            <person name="Abbasov M."/>
            <person name="Kaur K."/>
            <person name="Hamwieh A."/>
            <person name="Solovyev V."/>
            <person name="Salamov A."/>
            <person name="Braich B."/>
            <person name="Kosarev P."/>
            <person name="Mahmoud A."/>
            <person name="Hajiyev E."/>
            <person name="Babayeva S."/>
            <person name="Izzatullayeva V."/>
            <person name="Mammadov A."/>
            <person name="Mammadov A."/>
            <person name="Sharifova S."/>
            <person name="Ojaghi J."/>
            <person name="Eynullazada K."/>
            <person name="Bayramov B."/>
            <person name="Abdulazimova A."/>
            <person name="Shahmuradov I."/>
        </authorList>
    </citation>
    <scope>NUCLEOTIDE SEQUENCE [LARGE SCALE GENOMIC DNA]</scope>
    <source>
        <strain evidence="2">cv. AG2017</strain>
        <tissue evidence="1">Leaf</tissue>
    </source>
</reference>
<keyword evidence="2" id="KW-1185">Reference proteome</keyword>
<organism evidence="1 2">
    <name type="scientific">Punica granatum</name>
    <name type="common">Pomegranate</name>
    <dbReference type="NCBI Taxonomy" id="22663"/>
    <lineage>
        <taxon>Eukaryota</taxon>
        <taxon>Viridiplantae</taxon>
        <taxon>Streptophyta</taxon>
        <taxon>Embryophyta</taxon>
        <taxon>Tracheophyta</taxon>
        <taxon>Spermatophyta</taxon>
        <taxon>Magnoliopsida</taxon>
        <taxon>eudicotyledons</taxon>
        <taxon>Gunneridae</taxon>
        <taxon>Pentapetalae</taxon>
        <taxon>rosids</taxon>
        <taxon>malvids</taxon>
        <taxon>Myrtales</taxon>
        <taxon>Lythraceae</taxon>
        <taxon>Punica</taxon>
    </lineage>
</organism>
<gene>
    <name evidence="1" type="ORF">CRG98_012456</name>
</gene>